<comment type="caution">
    <text evidence="2">The sequence shown here is derived from an EMBL/GenBank/DDBJ whole genome shotgun (WGS) entry which is preliminary data.</text>
</comment>
<sequence>MERWKKERAKAFGWGSGINQEYSRTGDRGSISGSDGGEQPLSRPPLSRSVGRPSKGLCLLTIFNFSDEQTHQLISISAVAGFEEQIISISAVAIFEEQMQCLQWCEEMPVKIGEDDRMLEENSQTAATVVSHFEEVPAQCSHKLSTEFLLPSTGPVATNPSSQIEESIAETAKPEPSALEQPTLTSENQELGPGSNGTAQPDVQGTPPSKNEQAKNAILRDSSNSSNLLEASLYSYCGNRYESCSAAWFAKQWSSSGKAALWPDSAATGCRASSNPASSNGSGLSTGKVSADRRSSWKRCTTHVYISHIIHRYQKTEIKHQFPFLTNQSKSKEGTDSGVQESNEAIGISSLNSRTSAGNSGSIMESADESRIQMLSGSYMQQQQLQLPHRIGNSPCGTYGPQVVVAGGKLQQIWQAHVAQYRPSLGIPTWQTMRLQDPSLLPCAQPPSTFPQPSREMQVRSYEASSSQQLKELLPIPSSASLRAKKPHGGGFGTEGAPQLQLQLLCHAPRM</sequence>
<dbReference type="PANTHER" id="PTHR34792">
    <property type="entry name" value="OS02G0121500 PROTEIN"/>
    <property type="match status" value="1"/>
</dbReference>
<feature type="region of interest" description="Disordered" evidence="1">
    <location>
        <begin position="151"/>
        <end position="221"/>
    </location>
</feature>
<feature type="region of interest" description="Disordered" evidence="1">
    <location>
        <begin position="17"/>
        <end position="51"/>
    </location>
</feature>
<dbReference type="EMBL" id="CM017878">
    <property type="protein sequence ID" value="KAG1354081.1"/>
    <property type="molecule type" value="Genomic_DNA"/>
</dbReference>
<reference evidence="2" key="2">
    <citation type="submission" date="2019-07" db="EMBL/GenBank/DDBJ databases">
        <authorList>
            <person name="Yang Y."/>
            <person name="Bocs S."/>
            <person name="Baudouin L."/>
        </authorList>
    </citation>
    <scope>NUCLEOTIDE SEQUENCE</scope>
    <source>
        <tissue evidence="2">Spear leaf of Hainan Tall coconut</tissue>
    </source>
</reference>
<gene>
    <name evidence="2" type="ORF">COCNU_07G001930</name>
</gene>
<dbReference type="Proteomes" id="UP000797356">
    <property type="component" value="Chromosome 7"/>
</dbReference>
<feature type="compositionally biased region" description="Polar residues" evidence="1">
    <location>
        <begin position="337"/>
        <end position="363"/>
    </location>
</feature>
<evidence type="ECO:0000313" key="3">
    <source>
        <dbReference type="Proteomes" id="UP000797356"/>
    </source>
</evidence>
<feature type="compositionally biased region" description="Polar residues" evidence="1">
    <location>
        <begin position="180"/>
        <end position="189"/>
    </location>
</feature>
<dbReference type="OrthoDB" id="778649at2759"/>
<proteinExistence type="predicted"/>
<dbReference type="AlphaFoldDB" id="A0A8K0N4H1"/>
<feature type="compositionally biased region" description="Polar residues" evidence="1">
    <location>
        <begin position="196"/>
        <end position="211"/>
    </location>
</feature>
<keyword evidence="3" id="KW-1185">Reference proteome</keyword>
<dbReference type="InterPro" id="IPR040305">
    <property type="entry name" value="At1g75730-like"/>
</dbReference>
<organism evidence="2 3">
    <name type="scientific">Cocos nucifera</name>
    <name type="common">Coconut palm</name>
    <dbReference type="NCBI Taxonomy" id="13894"/>
    <lineage>
        <taxon>Eukaryota</taxon>
        <taxon>Viridiplantae</taxon>
        <taxon>Streptophyta</taxon>
        <taxon>Embryophyta</taxon>
        <taxon>Tracheophyta</taxon>
        <taxon>Spermatophyta</taxon>
        <taxon>Magnoliopsida</taxon>
        <taxon>Liliopsida</taxon>
        <taxon>Arecaceae</taxon>
        <taxon>Arecoideae</taxon>
        <taxon>Cocoseae</taxon>
        <taxon>Attaleinae</taxon>
        <taxon>Cocos</taxon>
    </lineage>
</organism>
<accession>A0A8K0N4H1</accession>
<name>A0A8K0N4H1_COCNU</name>
<evidence type="ECO:0000313" key="2">
    <source>
        <dbReference type="EMBL" id="KAG1354081.1"/>
    </source>
</evidence>
<feature type="compositionally biased region" description="Polar residues" evidence="1">
    <location>
        <begin position="155"/>
        <end position="165"/>
    </location>
</feature>
<dbReference type="PANTHER" id="PTHR34792:SF1">
    <property type="entry name" value="OS02G0121500 PROTEIN"/>
    <property type="match status" value="1"/>
</dbReference>
<protein>
    <submittedName>
        <fullName evidence="2">Uncharacterized protein</fullName>
    </submittedName>
</protein>
<reference evidence="2" key="1">
    <citation type="journal article" date="2017" name="Gigascience">
        <title>The genome draft of coconut (Cocos nucifera).</title>
        <authorList>
            <person name="Xiao Y."/>
            <person name="Xu P."/>
            <person name="Fan H."/>
            <person name="Baudouin L."/>
            <person name="Xia W."/>
            <person name="Bocs S."/>
            <person name="Xu J."/>
            <person name="Li Q."/>
            <person name="Guo A."/>
            <person name="Zhou L."/>
            <person name="Li J."/>
            <person name="Wu Y."/>
            <person name="Ma Z."/>
            <person name="Armero A."/>
            <person name="Issali A.E."/>
            <person name="Liu N."/>
            <person name="Peng M."/>
            <person name="Yang Y."/>
        </authorList>
    </citation>
    <scope>NUCLEOTIDE SEQUENCE</scope>
    <source>
        <tissue evidence="2">Spear leaf of Hainan Tall coconut</tissue>
    </source>
</reference>
<feature type="region of interest" description="Disordered" evidence="1">
    <location>
        <begin position="268"/>
        <end position="288"/>
    </location>
</feature>
<feature type="compositionally biased region" description="Low complexity" evidence="1">
    <location>
        <begin position="272"/>
        <end position="285"/>
    </location>
</feature>
<feature type="region of interest" description="Disordered" evidence="1">
    <location>
        <begin position="329"/>
        <end position="368"/>
    </location>
</feature>
<evidence type="ECO:0000256" key="1">
    <source>
        <dbReference type="SAM" id="MobiDB-lite"/>
    </source>
</evidence>